<proteinExistence type="inferred from homology"/>
<evidence type="ECO:0000313" key="14">
    <source>
        <dbReference type="Proteomes" id="UP001222325"/>
    </source>
</evidence>
<dbReference type="AlphaFoldDB" id="A0AAD6XPV3"/>
<reference evidence="13" key="1">
    <citation type="submission" date="2023-03" db="EMBL/GenBank/DDBJ databases">
        <title>Massive genome expansion in bonnet fungi (Mycena s.s.) driven by repeated elements and novel gene families across ecological guilds.</title>
        <authorList>
            <consortium name="Lawrence Berkeley National Laboratory"/>
            <person name="Harder C.B."/>
            <person name="Miyauchi S."/>
            <person name="Viragh M."/>
            <person name="Kuo A."/>
            <person name="Thoen E."/>
            <person name="Andreopoulos B."/>
            <person name="Lu D."/>
            <person name="Skrede I."/>
            <person name="Drula E."/>
            <person name="Henrissat B."/>
            <person name="Morin E."/>
            <person name="Kohler A."/>
            <person name="Barry K."/>
            <person name="LaButti K."/>
            <person name="Morin E."/>
            <person name="Salamov A."/>
            <person name="Lipzen A."/>
            <person name="Mereny Z."/>
            <person name="Hegedus B."/>
            <person name="Baldrian P."/>
            <person name="Stursova M."/>
            <person name="Weitz H."/>
            <person name="Taylor A."/>
            <person name="Grigoriev I.V."/>
            <person name="Nagy L.G."/>
            <person name="Martin F."/>
            <person name="Kauserud H."/>
        </authorList>
    </citation>
    <scope>NUCLEOTIDE SEQUENCE</scope>
    <source>
        <strain evidence="13">CBHHK173m</strain>
    </source>
</reference>
<dbReference type="Pfam" id="PF01187">
    <property type="entry name" value="MIF"/>
    <property type="match status" value="1"/>
</dbReference>
<comment type="caution">
    <text evidence="13">The sequence shown here is derived from an EMBL/GenBank/DDBJ whole genome shotgun (WGS) entry which is preliminary data.</text>
</comment>
<dbReference type="PANTHER" id="PTHR11954">
    <property type="entry name" value="D-DOPACHROME DECARBOXYLASE"/>
    <property type="match status" value="1"/>
</dbReference>
<dbReference type="SUPFAM" id="SSF55331">
    <property type="entry name" value="Tautomerase/MIF"/>
    <property type="match status" value="1"/>
</dbReference>
<dbReference type="GO" id="GO:0004167">
    <property type="term" value="F:dopachrome isomerase activity"/>
    <property type="evidence" value="ECO:0007669"/>
    <property type="project" value="UniProtKB-EC"/>
</dbReference>
<dbReference type="GO" id="GO:0050178">
    <property type="term" value="F:phenylpyruvate tautomerase activity"/>
    <property type="evidence" value="ECO:0007669"/>
    <property type="project" value="UniProtKB-EC"/>
</dbReference>
<dbReference type="InterPro" id="IPR001398">
    <property type="entry name" value="Macrophage_inhib_fac"/>
</dbReference>
<keyword evidence="3" id="KW-0202">Cytokine</keyword>
<evidence type="ECO:0000256" key="3">
    <source>
        <dbReference type="ARBA" id="ARBA00022514"/>
    </source>
</evidence>
<dbReference type="InterPro" id="IPR014347">
    <property type="entry name" value="Tautomerase/MIF_sf"/>
</dbReference>
<organism evidence="13 14">
    <name type="scientific">Mycena belliarum</name>
    <dbReference type="NCBI Taxonomy" id="1033014"/>
    <lineage>
        <taxon>Eukaryota</taxon>
        <taxon>Fungi</taxon>
        <taxon>Dikarya</taxon>
        <taxon>Basidiomycota</taxon>
        <taxon>Agaricomycotina</taxon>
        <taxon>Agaricomycetes</taxon>
        <taxon>Agaricomycetidae</taxon>
        <taxon>Agaricales</taxon>
        <taxon>Marasmiineae</taxon>
        <taxon>Mycenaceae</taxon>
        <taxon>Mycena</taxon>
    </lineage>
</organism>
<dbReference type="Proteomes" id="UP001222325">
    <property type="component" value="Unassembled WGS sequence"/>
</dbReference>
<comment type="catalytic activity">
    <reaction evidence="6">
        <text>3-phenylpyruvate = enol-phenylpyruvate</text>
        <dbReference type="Rhea" id="RHEA:17097"/>
        <dbReference type="ChEBI" id="CHEBI:16815"/>
        <dbReference type="ChEBI" id="CHEBI:18005"/>
        <dbReference type="EC" id="5.3.2.1"/>
    </reaction>
</comment>
<protein>
    <recommendedName>
        <fullName evidence="12">L-dopachrome isomerase</fullName>
        <ecNumber evidence="9">5.3.2.1</ecNumber>
        <ecNumber evidence="8">5.3.3.12</ecNumber>
    </recommendedName>
    <alternativeName>
        <fullName evidence="10">L-dopachrome tautomerase</fullName>
    </alternativeName>
    <alternativeName>
        <fullName evidence="11">Phenylpyruvate tautomerase</fullName>
    </alternativeName>
</protein>
<accession>A0AAD6XPV3</accession>
<evidence type="ECO:0000256" key="8">
    <source>
        <dbReference type="ARBA" id="ARBA00038932"/>
    </source>
</evidence>
<sequence>MPYLELLVNVPVHDETELALEFSKVAARALSKPESYITVSITFNKTLTFGGTLEPAFALRVVSLDNLSPSLNEGYSKILSEFITSKFGIPNDRGYINFDDPGRGYLGFKGTTFDTIFAK</sequence>
<gene>
    <name evidence="13" type="ORF">B0H15DRAFT_838373</name>
</gene>
<evidence type="ECO:0000256" key="5">
    <source>
        <dbReference type="ARBA" id="ARBA00023235"/>
    </source>
</evidence>
<evidence type="ECO:0000256" key="1">
    <source>
        <dbReference type="ARBA" id="ARBA00004613"/>
    </source>
</evidence>
<dbReference type="PANTHER" id="PTHR11954:SF6">
    <property type="entry name" value="MACROPHAGE MIGRATION INHIBITORY FACTOR"/>
    <property type="match status" value="1"/>
</dbReference>
<dbReference type="GO" id="GO:0005615">
    <property type="term" value="C:extracellular space"/>
    <property type="evidence" value="ECO:0007669"/>
    <property type="project" value="UniProtKB-KW"/>
</dbReference>
<dbReference type="Gene3D" id="3.30.429.10">
    <property type="entry name" value="Macrophage Migration Inhibitory Factor"/>
    <property type="match status" value="1"/>
</dbReference>
<evidence type="ECO:0000313" key="13">
    <source>
        <dbReference type="EMBL" id="KAJ7090375.1"/>
    </source>
</evidence>
<name>A0AAD6XPV3_9AGAR</name>
<evidence type="ECO:0000256" key="10">
    <source>
        <dbReference type="ARBA" id="ARBA00041631"/>
    </source>
</evidence>
<evidence type="ECO:0000256" key="7">
    <source>
        <dbReference type="ARBA" id="ARBA00036823"/>
    </source>
</evidence>
<keyword evidence="5" id="KW-0413">Isomerase</keyword>
<dbReference type="EC" id="5.3.3.12" evidence="8"/>
<evidence type="ECO:0000256" key="6">
    <source>
        <dbReference type="ARBA" id="ARBA00036735"/>
    </source>
</evidence>
<comment type="subcellular location">
    <subcellularLocation>
        <location evidence="1">Secreted</location>
    </subcellularLocation>
</comment>
<evidence type="ECO:0000256" key="11">
    <source>
        <dbReference type="ARBA" id="ARBA00041912"/>
    </source>
</evidence>
<comment type="catalytic activity">
    <reaction evidence="7">
        <text>L-dopachrome = 5,6-dihydroxyindole-2-carboxylate</text>
        <dbReference type="Rhea" id="RHEA:13041"/>
        <dbReference type="ChEBI" id="CHEBI:16875"/>
        <dbReference type="ChEBI" id="CHEBI:57509"/>
        <dbReference type="EC" id="5.3.3.12"/>
    </reaction>
</comment>
<comment type="similarity">
    <text evidence="2">Belongs to the MIF family.</text>
</comment>
<keyword evidence="14" id="KW-1185">Reference proteome</keyword>
<evidence type="ECO:0000256" key="4">
    <source>
        <dbReference type="ARBA" id="ARBA00022525"/>
    </source>
</evidence>
<evidence type="ECO:0000256" key="9">
    <source>
        <dbReference type="ARBA" id="ARBA00039086"/>
    </source>
</evidence>
<evidence type="ECO:0000256" key="2">
    <source>
        <dbReference type="ARBA" id="ARBA00005851"/>
    </source>
</evidence>
<evidence type="ECO:0000256" key="12">
    <source>
        <dbReference type="ARBA" id="ARBA00042730"/>
    </source>
</evidence>
<keyword evidence="4" id="KW-0964">Secreted</keyword>
<dbReference type="EMBL" id="JARJCN010000022">
    <property type="protein sequence ID" value="KAJ7090375.1"/>
    <property type="molecule type" value="Genomic_DNA"/>
</dbReference>
<dbReference type="EC" id="5.3.2.1" evidence="9"/>